<dbReference type="AlphaFoldDB" id="A0A640VVE0"/>
<keyword evidence="1" id="KW-1133">Transmembrane helix</keyword>
<feature type="chain" id="PRO_5025009464" description="VPLPA-CTERM protein sorting domain-containing protein" evidence="2">
    <location>
        <begin position="21"/>
        <end position="303"/>
    </location>
</feature>
<dbReference type="InterPro" id="IPR022472">
    <property type="entry name" value="VPLPA-CTERM"/>
</dbReference>
<keyword evidence="2" id="KW-0732">Signal</keyword>
<feature type="transmembrane region" description="Helical" evidence="1">
    <location>
        <begin position="276"/>
        <end position="295"/>
    </location>
</feature>
<comment type="caution">
    <text evidence="3">The sequence shown here is derived from an EMBL/GenBank/DDBJ whole genome shotgun (WGS) entry which is preliminary data.</text>
</comment>
<gene>
    <name evidence="3" type="ORF">So717_35800</name>
</gene>
<evidence type="ECO:0000313" key="4">
    <source>
        <dbReference type="Proteomes" id="UP000436522"/>
    </source>
</evidence>
<reference evidence="3 4" key="1">
    <citation type="submission" date="2019-12" db="EMBL/GenBank/DDBJ databases">
        <title>Roseobacter cerasinus sp. nov., isolated from seawater around aquaculture.</title>
        <authorList>
            <person name="Muramatsu S."/>
            <person name="Takabe Y."/>
            <person name="Mori K."/>
            <person name="Takaichi S."/>
            <person name="Hanada S."/>
        </authorList>
    </citation>
    <scope>NUCLEOTIDE SEQUENCE [LARGE SCALE GENOMIC DNA]</scope>
    <source>
        <strain evidence="3 4">AI77</strain>
    </source>
</reference>
<evidence type="ECO:0008006" key="5">
    <source>
        <dbReference type="Google" id="ProtNLM"/>
    </source>
</evidence>
<feature type="signal peptide" evidence="2">
    <location>
        <begin position="1"/>
        <end position="20"/>
    </location>
</feature>
<evidence type="ECO:0000256" key="1">
    <source>
        <dbReference type="SAM" id="Phobius"/>
    </source>
</evidence>
<organism evidence="3 4">
    <name type="scientific">Roseobacter cerasinus</name>
    <dbReference type="NCBI Taxonomy" id="2602289"/>
    <lineage>
        <taxon>Bacteria</taxon>
        <taxon>Pseudomonadati</taxon>
        <taxon>Pseudomonadota</taxon>
        <taxon>Alphaproteobacteria</taxon>
        <taxon>Rhodobacterales</taxon>
        <taxon>Roseobacteraceae</taxon>
        <taxon>Roseobacter</taxon>
    </lineage>
</organism>
<dbReference type="NCBIfam" id="TIGR03370">
    <property type="entry name" value="VPLPA-CTERM"/>
    <property type="match status" value="1"/>
</dbReference>
<accession>A0A640VVE0</accession>
<keyword evidence="1" id="KW-0472">Membrane</keyword>
<name>A0A640VVE0_9RHOB</name>
<keyword evidence="1" id="KW-0812">Transmembrane</keyword>
<proteinExistence type="predicted"/>
<keyword evidence="4" id="KW-1185">Reference proteome</keyword>
<evidence type="ECO:0000313" key="3">
    <source>
        <dbReference type="EMBL" id="GFE51827.1"/>
    </source>
</evidence>
<sequence>MWKPCVFLSAILFTPAAGFAATLDVTGLVSVVDNGLSGVRQESSETRLSREIDGFARGQDAAALGRGEGTSNYFVDSRTGVFRLGSFASLDRGLSDASRAGGNIKVTLTESFVARGSGTATFQFDYDGAFFNAGTENSRRGYNAGSRADVELTADIRDGNRIVTKQDRSGASQTFIGDRGTFNSTREILTYQQNNSFAELRELSFDLVDGQTFEFGISFFVGSTAGSNEGRTNADFTNTGYLDFRTSSGLNLVASNNNFLADATGRPSGPGTPAPIPLPAGGWLMLAGLASLTWLRRQTSMTR</sequence>
<evidence type="ECO:0000256" key="2">
    <source>
        <dbReference type="SAM" id="SignalP"/>
    </source>
</evidence>
<dbReference type="EMBL" id="BLIV01000007">
    <property type="protein sequence ID" value="GFE51827.1"/>
    <property type="molecule type" value="Genomic_DNA"/>
</dbReference>
<protein>
    <recommendedName>
        <fullName evidence="5">VPLPA-CTERM protein sorting domain-containing protein</fullName>
    </recommendedName>
</protein>
<dbReference type="Proteomes" id="UP000436522">
    <property type="component" value="Unassembled WGS sequence"/>
</dbReference>